<evidence type="ECO:0000256" key="4">
    <source>
        <dbReference type="ARBA" id="ARBA00022670"/>
    </source>
</evidence>
<dbReference type="InterPro" id="IPR029045">
    <property type="entry name" value="ClpP/crotonase-like_dom_sf"/>
</dbReference>
<dbReference type="GO" id="GO:0005737">
    <property type="term" value="C:cytoplasm"/>
    <property type="evidence" value="ECO:0007669"/>
    <property type="project" value="UniProtKB-SubCell"/>
</dbReference>
<dbReference type="Proteomes" id="UP000198406">
    <property type="component" value="Unassembled WGS sequence"/>
</dbReference>
<feature type="domain" description="Tail specific protease" evidence="9">
    <location>
        <begin position="1224"/>
        <end position="1453"/>
    </location>
</feature>
<dbReference type="InParanoid" id="A0A1Z5KG17"/>
<feature type="region of interest" description="Disordered" evidence="7">
    <location>
        <begin position="1482"/>
        <end position="1504"/>
    </location>
</feature>
<dbReference type="EMBL" id="BDSP01000218">
    <property type="protein sequence ID" value="GAX24908.1"/>
    <property type="molecule type" value="Genomic_DNA"/>
</dbReference>
<dbReference type="Pfam" id="PF03572">
    <property type="entry name" value="Peptidase_S41"/>
    <property type="match status" value="1"/>
</dbReference>
<dbReference type="InterPro" id="IPR015943">
    <property type="entry name" value="WD40/YVTN_repeat-like_dom_sf"/>
</dbReference>
<dbReference type="PANTHER" id="PTHR43253">
    <property type="entry name" value="TRICORN PROTEASE HOMOLOG 2-RELATED"/>
    <property type="match status" value="1"/>
</dbReference>
<dbReference type="InterPro" id="IPR036034">
    <property type="entry name" value="PDZ_sf"/>
</dbReference>
<dbReference type="SUPFAM" id="SSF69322">
    <property type="entry name" value="Tricorn protease domain 2"/>
    <property type="match status" value="1"/>
</dbReference>
<evidence type="ECO:0000256" key="6">
    <source>
        <dbReference type="ARBA" id="ARBA00022825"/>
    </source>
</evidence>
<accession>A0A1Z5KG17</accession>
<keyword evidence="11" id="KW-1185">Reference proteome</keyword>
<evidence type="ECO:0000313" key="11">
    <source>
        <dbReference type="Proteomes" id="UP000198406"/>
    </source>
</evidence>
<dbReference type="InterPro" id="IPR012393">
    <property type="entry name" value="Tricorn_protease"/>
</dbReference>
<dbReference type="GO" id="GO:0006508">
    <property type="term" value="P:proteolysis"/>
    <property type="evidence" value="ECO:0007669"/>
    <property type="project" value="UniProtKB-KW"/>
</dbReference>
<dbReference type="GO" id="GO:0008236">
    <property type="term" value="F:serine-type peptidase activity"/>
    <property type="evidence" value="ECO:0007669"/>
    <property type="project" value="UniProtKB-KW"/>
</dbReference>
<sequence>MKSYQTMSIHYEDVPTEEEEEDAREKRQESVPRSNRRRSRRGVCSTTSWMHYLGLSIVILGAAIALYFVWFSPVTKSLVNPSLSTPTATTTTRPRPPVEYDASLLDVVWDPFNLTVKNRGSPFLPPSIPGVVTGATGYLREPDLVGDALVFVSEGDLYYTRLQPGTPMTAMKLTTTVGNVLSPKINPKFPNLIAYTATYQGNRDVYVIDIAQKAPAQRLTFWETGVYDIAGWGADGTTLVFASTSIEVSLPDIRLYEMTLMQGRDSQKTVLQIEPIPLSQALNAAFHEECIFFTRFRQTSNTVRYVGGTAESLWAYCNGHDLAVPITSNYNGTSKEPSIIQDGEKNRFLLFLSDRSVKDSFDGSWTSTSMNLWAMPLPSEKDLYQEGGPLLAKPIPLTSVSCQFGGKSVREFAADTSGSVILRIGADLHYLSSAQILDRFSHKKKPFDIPEVLPIHVASDFHEQQERLIPVNLLKHLTGVDVFDTSFGTTSALMTLRGQAWVAPVLLDKTASNYQGAGQNIPARRYRVAPGAQLGGILRILKTVHVPSINADEESRKERLALVLATDPLSPTAEHAFYLLPLQQSDGTIVTSFSDPERLPTPFLGGHVSGGSTKDGGLGSVRDVVVSPCGRRMAWTDKDGRICVMNIPIGKVKPRKNYYQVLPADNELGEPLNGNVAELRFSPGGRYLAINHSARNQFAIISIVDCGDPGRDRDNVTDVEIGRVVQATPSRFNSVGAYWGKSTSDIFVHRYLTTIATSIHLPLPDDVATTLYFLTDRDIVSDVYSPWGSRVPMPQFEKRSSVYALPLLPTSTDGSPLLGRFPGEGALEIFSDEFDKLEKKLMEMALPVLEVENRMLRESSDQMKRALRDRRLSRNTFETLERYLEASNVSKADKAIKVGTDDTPAINNTQALPAALVDMEIDFGERGLHFARTAYRIPNIPKANYVSIVAQTSDDGSLLLANLVQMSLYVKLFSAAAFPSDKITEVPLTSQLFMCGESTNRQYIFVLVPDKTNNLSLRVIPNTAISLATFIADAAVSFGKNFVDADNLALSVWPVLEYHQLFADAWRMLRDYFYDVDMHKVNWPEVYERYQGLVKRCGKREELDDVLAQMAAELSALHVFVYGGEYNLPFNGDVNMLAMLQPASLGATLRRSPEWKGYMITEIPLRDPDFNLVDGTPMYSPLSDQALRPSGQRGLAAGDVIVGINGESVMNVPDIHSLLRGMAGRSVRLDVLRLASKSSTFSANSTSKAAIPEVIVTVPITAASAANLRYTAWESRTREKAKELARQAGFSVGYLHMRAMGRDDEDAFARGVFPDYDKEGLIIDVRGNHGGNIDSWIISFLQRRAWMYWGDRVGVRKGDLDWNMQYAFRGHVVVLIDEHTSSDGEGVSRGISELGLGRLIGTRTWGGGIWLSSDNRLVDGGIASAPEIGIFNSKFGWGGGIEQQGVTPDIEIDNNPRTSYDGRDLVLERAIKELKLWLEKEPIPELEEPGPKPDMSLKANDCKV</sequence>
<name>A0A1Z5KG17_FISSO</name>
<comment type="subcellular location">
    <subcellularLocation>
        <location evidence="1">Cytoplasm</location>
    </subcellularLocation>
</comment>
<evidence type="ECO:0000256" key="5">
    <source>
        <dbReference type="ARBA" id="ARBA00022801"/>
    </source>
</evidence>
<dbReference type="InterPro" id="IPR005151">
    <property type="entry name" value="Tail-specific_protease"/>
</dbReference>
<dbReference type="Gene3D" id="2.130.10.10">
    <property type="entry name" value="YVTN repeat-like/Quinoprotein amine dehydrogenase"/>
    <property type="match status" value="1"/>
</dbReference>
<dbReference type="SMART" id="SM00245">
    <property type="entry name" value="TSPc"/>
    <property type="match status" value="1"/>
</dbReference>
<dbReference type="Gene3D" id="2.30.42.10">
    <property type="match status" value="1"/>
</dbReference>
<evidence type="ECO:0000259" key="9">
    <source>
        <dbReference type="SMART" id="SM00245"/>
    </source>
</evidence>
<keyword evidence="8" id="KW-0472">Membrane</keyword>
<evidence type="ECO:0000256" key="2">
    <source>
        <dbReference type="ARBA" id="ARBA00008524"/>
    </source>
</evidence>
<feature type="transmembrane region" description="Helical" evidence="8">
    <location>
        <begin position="49"/>
        <end position="70"/>
    </location>
</feature>
<dbReference type="Pfam" id="PF17820">
    <property type="entry name" value="PDZ_6"/>
    <property type="match status" value="1"/>
</dbReference>
<dbReference type="InterPro" id="IPR041489">
    <property type="entry name" value="PDZ_6"/>
</dbReference>
<keyword evidence="5" id="KW-0378">Hydrolase</keyword>
<dbReference type="Pfam" id="PF14684">
    <property type="entry name" value="Tricorn_C1"/>
    <property type="match status" value="1"/>
</dbReference>
<gene>
    <name evidence="10" type="ORF">FisN_2Lh179</name>
</gene>
<keyword evidence="8" id="KW-1133">Transmembrane helix</keyword>
<keyword evidence="6" id="KW-0720">Serine protease</keyword>
<dbReference type="InterPro" id="IPR028204">
    <property type="entry name" value="Tricorn_C1"/>
</dbReference>
<comment type="similarity">
    <text evidence="2">Belongs to the peptidase S41B family.</text>
</comment>
<keyword evidence="8" id="KW-0812">Transmembrane</keyword>
<evidence type="ECO:0000256" key="1">
    <source>
        <dbReference type="ARBA" id="ARBA00004496"/>
    </source>
</evidence>
<evidence type="ECO:0000313" key="10">
    <source>
        <dbReference type="EMBL" id="GAX24908.1"/>
    </source>
</evidence>
<evidence type="ECO:0000256" key="8">
    <source>
        <dbReference type="SAM" id="Phobius"/>
    </source>
</evidence>
<dbReference type="Gene3D" id="3.30.750.44">
    <property type="match status" value="1"/>
</dbReference>
<proteinExistence type="inferred from homology"/>
<dbReference type="SUPFAM" id="SSF50156">
    <property type="entry name" value="PDZ domain-like"/>
    <property type="match status" value="1"/>
</dbReference>
<dbReference type="Gene3D" id="2.120.10.60">
    <property type="entry name" value="Tricorn protease N-terminal domain"/>
    <property type="match status" value="1"/>
</dbReference>
<evidence type="ECO:0000256" key="7">
    <source>
        <dbReference type="SAM" id="MobiDB-lite"/>
    </source>
</evidence>
<dbReference type="Pfam" id="PF26549">
    <property type="entry name" value="Tricorn_N"/>
    <property type="match status" value="1"/>
</dbReference>
<dbReference type="CDD" id="cd07562">
    <property type="entry name" value="Peptidase_S41_TRI"/>
    <property type="match status" value="1"/>
</dbReference>
<protein>
    <recommendedName>
        <fullName evidence="9">Tail specific protease domain-containing protein</fullName>
    </recommendedName>
</protein>
<organism evidence="10 11">
    <name type="scientific">Fistulifera solaris</name>
    <name type="common">Oleaginous diatom</name>
    <dbReference type="NCBI Taxonomy" id="1519565"/>
    <lineage>
        <taxon>Eukaryota</taxon>
        <taxon>Sar</taxon>
        <taxon>Stramenopiles</taxon>
        <taxon>Ochrophyta</taxon>
        <taxon>Bacillariophyta</taxon>
        <taxon>Bacillariophyceae</taxon>
        <taxon>Bacillariophycidae</taxon>
        <taxon>Naviculales</taxon>
        <taxon>Naviculaceae</taxon>
        <taxon>Fistulifera</taxon>
    </lineage>
</organism>
<dbReference type="Gene3D" id="3.90.226.10">
    <property type="entry name" value="2-enoyl-CoA Hydratase, Chain A, domain 1"/>
    <property type="match status" value="1"/>
</dbReference>
<feature type="region of interest" description="Disordered" evidence="7">
    <location>
        <begin position="1"/>
        <end position="40"/>
    </location>
</feature>
<keyword evidence="4" id="KW-0645">Protease</keyword>
<evidence type="ECO:0000256" key="3">
    <source>
        <dbReference type="ARBA" id="ARBA00022490"/>
    </source>
</evidence>
<comment type="caution">
    <text evidence="10">The sequence shown here is derived from an EMBL/GenBank/DDBJ whole genome shotgun (WGS) entry which is preliminary data.</text>
</comment>
<reference evidence="10 11" key="1">
    <citation type="journal article" date="2015" name="Plant Cell">
        <title>Oil accumulation by the oleaginous diatom Fistulifera solaris as revealed by the genome and transcriptome.</title>
        <authorList>
            <person name="Tanaka T."/>
            <person name="Maeda Y."/>
            <person name="Veluchamy A."/>
            <person name="Tanaka M."/>
            <person name="Abida H."/>
            <person name="Marechal E."/>
            <person name="Bowler C."/>
            <person name="Muto M."/>
            <person name="Sunaga Y."/>
            <person name="Tanaka M."/>
            <person name="Yoshino T."/>
            <person name="Taniguchi T."/>
            <person name="Fukuda Y."/>
            <person name="Nemoto M."/>
            <person name="Matsumoto M."/>
            <person name="Wong P.S."/>
            <person name="Aburatani S."/>
            <person name="Fujibuchi W."/>
        </authorList>
    </citation>
    <scope>NUCLEOTIDE SEQUENCE [LARGE SCALE GENOMIC DNA]</scope>
    <source>
        <strain evidence="10 11">JPCC DA0580</strain>
    </source>
</reference>
<keyword evidence="3" id="KW-0963">Cytoplasm</keyword>
<dbReference type="SUPFAM" id="SSF52096">
    <property type="entry name" value="ClpP/crotonase"/>
    <property type="match status" value="1"/>
</dbReference>
<dbReference type="PANTHER" id="PTHR43253:SF1">
    <property type="entry name" value="TRICORN PROTEASE HOMOLOG 2-RELATED"/>
    <property type="match status" value="1"/>
</dbReference>
<dbReference type="OrthoDB" id="43744at2759"/>